<dbReference type="PROSITE" id="PS51996">
    <property type="entry name" value="TR_MART"/>
    <property type="match status" value="1"/>
</dbReference>
<keyword evidence="12" id="KW-0521">NADP</keyword>
<dbReference type="Gene3D" id="1.25.40.10">
    <property type="entry name" value="Tetratricopeptide repeat domain"/>
    <property type="match status" value="4"/>
</dbReference>
<gene>
    <name evidence="16" type="ORF">JYZ213_LOCUS11349</name>
    <name evidence="17" type="ORF">OXD698_LOCUS18282</name>
</gene>
<dbReference type="SUPFAM" id="SSF48452">
    <property type="entry name" value="TPR-like"/>
    <property type="match status" value="2"/>
</dbReference>
<dbReference type="SUPFAM" id="SSF51230">
    <property type="entry name" value="Single hybrid motif"/>
    <property type="match status" value="1"/>
</dbReference>
<evidence type="ECO:0000256" key="9">
    <source>
        <dbReference type="ARBA" id="ARBA00022946"/>
    </source>
</evidence>
<feature type="repeat" description="TPR" evidence="11">
    <location>
        <begin position="529"/>
        <end position="562"/>
    </location>
</feature>
<evidence type="ECO:0000256" key="5">
    <source>
        <dbReference type="ARBA" id="ARBA00022695"/>
    </source>
</evidence>
<keyword evidence="7 11" id="KW-0802">TPR repeat</keyword>
<feature type="repeat" description="TPR" evidence="11">
    <location>
        <begin position="739"/>
        <end position="772"/>
    </location>
</feature>
<protein>
    <recommendedName>
        <fullName evidence="12">NAD(P)(+)--arginine ADP-ribosyltransferase</fullName>
        <ecNumber evidence="12">2.4.2.31</ecNumber>
    </recommendedName>
    <alternativeName>
        <fullName evidence="12">Mono(ADP-ribosyl)transferase</fullName>
    </alternativeName>
</protein>
<feature type="repeat" description="TPR" evidence="11">
    <location>
        <begin position="823"/>
        <end position="856"/>
    </location>
</feature>
<evidence type="ECO:0000259" key="14">
    <source>
        <dbReference type="PROSITE" id="PS50968"/>
    </source>
</evidence>
<dbReference type="PROSITE" id="PS51826">
    <property type="entry name" value="PSBD"/>
    <property type="match status" value="1"/>
</dbReference>
<evidence type="ECO:0000313" key="17">
    <source>
        <dbReference type="EMBL" id="CAF3801483.1"/>
    </source>
</evidence>
<evidence type="ECO:0000256" key="11">
    <source>
        <dbReference type="PROSITE-ProRule" id="PRU00339"/>
    </source>
</evidence>
<dbReference type="InterPro" id="IPR000089">
    <property type="entry name" value="Biotin_lipoyl"/>
</dbReference>
<dbReference type="Proteomes" id="UP000663844">
    <property type="component" value="Unassembled WGS sequence"/>
</dbReference>
<dbReference type="Pfam" id="PF02817">
    <property type="entry name" value="E3_binding"/>
    <property type="match status" value="1"/>
</dbReference>
<feature type="repeat" description="TPR" evidence="11">
    <location>
        <begin position="781"/>
        <end position="814"/>
    </location>
</feature>
<feature type="repeat" description="TPR" evidence="11">
    <location>
        <begin position="403"/>
        <end position="436"/>
    </location>
</feature>
<dbReference type="PROSITE" id="PS50293">
    <property type="entry name" value="TPR_REGION"/>
    <property type="match status" value="7"/>
</dbReference>
<feature type="compositionally biased region" description="Basic and acidic residues" evidence="13">
    <location>
        <begin position="1074"/>
        <end position="1115"/>
    </location>
</feature>
<feature type="domain" description="Peripheral subunit-binding (PSBD)" evidence="15">
    <location>
        <begin position="1117"/>
        <end position="1154"/>
    </location>
</feature>
<comment type="similarity">
    <text evidence="1">Belongs to the 2-oxoacid dehydrogenase family.</text>
</comment>
<keyword evidence="3 12" id="KW-0328">Glycosyltransferase</keyword>
<dbReference type="InterPro" id="IPR011053">
    <property type="entry name" value="Single_hybrid_motif"/>
</dbReference>
<feature type="repeat" description="TPR" evidence="11">
    <location>
        <begin position="907"/>
        <end position="940"/>
    </location>
</feature>
<dbReference type="SMART" id="SM00028">
    <property type="entry name" value="TPR"/>
    <property type="match status" value="15"/>
</dbReference>
<dbReference type="EMBL" id="CAJOAZ010001344">
    <property type="protein sequence ID" value="CAF3801483.1"/>
    <property type="molecule type" value="Genomic_DNA"/>
</dbReference>
<dbReference type="Pfam" id="PF13424">
    <property type="entry name" value="TPR_12"/>
    <property type="match status" value="7"/>
</dbReference>
<feature type="repeat" description="TPR" evidence="11">
    <location>
        <begin position="445"/>
        <end position="478"/>
    </location>
</feature>
<evidence type="ECO:0000256" key="4">
    <source>
        <dbReference type="ARBA" id="ARBA00022679"/>
    </source>
</evidence>
<dbReference type="FunFam" id="2.40.50.100:FF:000010">
    <property type="entry name" value="Acetyltransferase component of pyruvate dehydrogenase complex"/>
    <property type="match status" value="1"/>
</dbReference>
<evidence type="ECO:0000256" key="13">
    <source>
        <dbReference type="SAM" id="MobiDB-lite"/>
    </source>
</evidence>
<keyword evidence="8" id="KW-0450">Lipoyl</keyword>
<dbReference type="Gene3D" id="3.30.559.10">
    <property type="entry name" value="Chloramphenicol acetyltransferase-like domain"/>
    <property type="match status" value="1"/>
</dbReference>
<comment type="similarity">
    <text evidence="2 12">Belongs to the Arg-specific ADP-ribosyltransferase family.</text>
</comment>
<evidence type="ECO:0000256" key="8">
    <source>
        <dbReference type="ARBA" id="ARBA00022823"/>
    </source>
</evidence>
<dbReference type="InterPro" id="IPR001078">
    <property type="entry name" value="2-oxoacid_DH_actylTfrase"/>
</dbReference>
<dbReference type="PRINTS" id="PR00381">
    <property type="entry name" value="KINESINLIGHT"/>
</dbReference>
<keyword evidence="4 12" id="KW-0808">Transferase</keyword>
<feature type="repeat" description="TPR" evidence="11">
    <location>
        <begin position="361"/>
        <end position="394"/>
    </location>
</feature>
<dbReference type="InterPro" id="IPR003016">
    <property type="entry name" value="2-oxoA_DH_lipoyl-BS"/>
</dbReference>
<keyword evidence="5" id="KW-0548">Nucleotidyltransferase</keyword>
<dbReference type="EMBL" id="CAJNOG010000085">
    <property type="protein sequence ID" value="CAF0916083.1"/>
    <property type="molecule type" value="Genomic_DNA"/>
</dbReference>
<dbReference type="SUPFAM" id="SSF47005">
    <property type="entry name" value="Peripheral subunit-binding domain of 2-oxo acid dehydrogenase complex"/>
    <property type="match status" value="1"/>
</dbReference>
<evidence type="ECO:0000256" key="1">
    <source>
        <dbReference type="ARBA" id="ARBA00007317"/>
    </source>
</evidence>
<dbReference type="SUPFAM" id="SSF52777">
    <property type="entry name" value="CoA-dependent acyltransferases"/>
    <property type="match status" value="1"/>
</dbReference>
<sequence>MSLINDIPQLHGIHIFNDTKILPEELIKNWPKIKGTHTNIDNLYQALQIGIKQFNQDSIAVSFITEKEMASTDNLNQLEPTFMYTQLFKEILLDMEHNKQAIQAFITYCRRNDCVSPTIINRFEKEYNAQSAIWWYTFQSNIYHMLNYALRTLDANIIINMGFFLRDVHKQIEQLYKQQVNSYGKQTFLVYRGQGLMLSDFEKLQKTKGGLLSFNNFLSTSTNKEVSLGFAQAALTEPNKAGILFIMSIDPCIKSTPFASIKEKSSLRDEEEILFSMHSVFRIGAIKQMDDNDQLYQVELQLTSDDDQQLRLLTDRIREEAVGDSGWERLGSLLLKTGQFNKAEELYNVLLKHTSDESERAYYYHQLGYVKDSQGDHKEAIWYNEQALEIREKTLPQNHPLLATSYNNIAGVYNNMGEYSKALSFYKKILKTQQNTLLSNHPHLAGSYNNIGLVYDRMGDYLKALSCYEQALEIHQKILPSNHPSLATSYHNIGCVYISMGEYSKALSYYEKGHDVYQKTLPSNHPDLAISFSNIGLLYDNMGEYSKALSSHEKALEIQQRTLSSNHPSLATSYNNIGCVYGKMREYSKALLSHEIALEIREKTLPSNHPDFAQSYNNIGSVYDNMEEYSKALSYYEKALDIYQKTLPSNHPYLATSYNNIGWVYDKMEEYSKALSSHEKALEIGQKVLPSNHPSLGTSFNNIGSVYISMGEYSKALPYYERGLEICQETLPSNHPHLATSFNNIGAVYKSMREYLKALSFYEKALEIREKTLPSNHPSLANSFNNIGLVYDKMGDYSKALSFYEKELEIHQKTLPSNHPSLATSYHNIADVYDNMGEYSKALSYYEKDLEICQGTLPSNHPSLCTSYKNIARVYNNMGEYSKALSYYEKRLEICQGTLPSNHPRLANSYNSIGLVYENMEDYSKALSSHENALEIREKTLPSNHPDLAQSYNNIGILPMLRNFGRIATNVCRQHRIAFEVVRTLASTPLNMPSLSPTMSEGTIIRWLKKEGEEVNPGDALCEIQTDKATMTLDTEDEGILAKILMPDNSTDVKVGKLIAILVEKGDDWKNVEVPKTEEKSSSSKSTETKKVETKDKQEKQEKPKSDKQQAEQSHHAIGPAARTLLDQYGIESSKIKGTGPHGVVMKSDVQKFIDSNQLKVKSHSEEKKSTTKQTTSDTPKKQQISESGGRRYQDIEISSIRRAIAKRLTYSKTNIPHQYISITSNVDQILKLRKQMVSDPKATVKVSVNDFIIKAVASALRQVPQMNGIYDDKQGLKLQSSVDVSVAVATDNGLITPIVFNADRLSVQDVNGQVRQLATKAKDGKLKPNEFQGGSFTISNLGMFGIRSFSAVINPPQIGILAIGQNSLKHTGDDLKAENQLTVTLSYDARACDPQSSALFLQAFRSYMENPNMLLSNNKSESILNF</sequence>
<feature type="repeat" description="TPR" evidence="11">
    <location>
        <begin position="571"/>
        <end position="604"/>
    </location>
</feature>
<evidence type="ECO:0000256" key="2">
    <source>
        <dbReference type="ARBA" id="ARBA00009558"/>
    </source>
</evidence>
<dbReference type="Gene3D" id="3.90.176.10">
    <property type="entry name" value="Toxin ADP-ribosyltransferase, Chain A, domain 1"/>
    <property type="match status" value="1"/>
</dbReference>
<evidence type="ECO:0000256" key="3">
    <source>
        <dbReference type="ARBA" id="ARBA00022676"/>
    </source>
</evidence>
<feature type="repeat" description="TPR" evidence="11">
    <location>
        <begin position="655"/>
        <end position="688"/>
    </location>
</feature>
<dbReference type="PROSITE" id="PS00189">
    <property type="entry name" value="LIPOYL"/>
    <property type="match status" value="1"/>
</dbReference>
<feature type="domain" description="Lipoyl-binding" evidence="14">
    <location>
        <begin position="987"/>
        <end position="1063"/>
    </location>
</feature>
<dbReference type="Gene3D" id="4.10.320.10">
    <property type="entry name" value="E3-binding domain"/>
    <property type="match status" value="1"/>
</dbReference>
<dbReference type="SUPFAM" id="SSF56399">
    <property type="entry name" value="ADP-ribosylation"/>
    <property type="match status" value="1"/>
</dbReference>
<dbReference type="EC" id="2.4.2.31" evidence="12"/>
<keyword evidence="6" id="KW-0677">Repeat</keyword>
<name>A0A819BH98_9BILA</name>
<dbReference type="InterPro" id="IPR000768">
    <property type="entry name" value="ART"/>
</dbReference>
<evidence type="ECO:0000313" key="18">
    <source>
        <dbReference type="Proteomes" id="UP000663844"/>
    </source>
</evidence>
<accession>A0A819BH98</accession>
<keyword evidence="9" id="KW-0809">Transit peptide</keyword>
<dbReference type="PANTHER" id="PTHR45641">
    <property type="entry name" value="TETRATRICOPEPTIDE REPEAT PROTEIN (AFU_ORTHOLOGUE AFUA_6G03870)"/>
    <property type="match status" value="1"/>
</dbReference>
<comment type="caution">
    <text evidence="17">The sequence shown here is derived from an EMBL/GenBank/DDBJ whole genome shotgun (WGS) entry which is preliminary data.</text>
</comment>
<comment type="catalytic activity">
    <reaction evidence="10 12">
        <text>L-arginyl-[protein] + NAD(+) = N(omega)-(ADP-D-ribosyl)-L-arginyl-[protein] + nicotinamide + H(+)</text>
        <dbReference type="Rhea" id="RHEA:19149"/>
        <dbReference type="Rhea" id="RHEA-COMP:10532"/>
        <dbReference type="Rhea" id="RHEA-COMP:15087"/>
        <dbReference type="ChEBI" id="CHEBI:15378"/>
        <dbReference type="ChEBI" id="CHEBI:17154"/>
        <dbReference type="ChEBI" id="CHEBI:29965"/>
        <dbReference type="ChEBI" id="CHEBI:57540"/>
        <dbReference type="ChEBI" id="CHEBI:142554"/>
        <dbReference type="EC" id="2.4.2.31"/>
    </reaction>
</comment>
<dbReference type="PROSITE" id="PS50968">
    <property type="entry name" value="BIOTINYL_LIPOYL"/>
    <property type="match status" value="1"/>
</dbReference>
<dbReference type="GO" id="GO:0016779">
    <property type="term" value="F:nucleotidyltransferase activity"/>
    <property type="evidence" value="ECO:0007669"/>
    <property type="project" value="UniProtKB-KW"/>
</dbReference>
<dbReference type="PROSITE" id="PS50005">
    <property type="entry name" value="TPR"/>
    <property type="match status" value="14"/>
</dbReference>
<dbReference type="Pfam" id="PF13374">
    <property type="entry name" value="TPR_10"/>
    <property type="match status" value="2"/>
</dbReference>
<dbReference type="InterPro" id="IPR023213">
    <property type="entry name" value="CAT-like_dom_sf"/>
</dbReference>
<dbReference type="Pfam" id="PF00198">
    <property type="entry name" value="2-oxoacid_dh"/>
    <property type="match status" value="1"/>
</dbReference>
<dbReference type="PANTHER" id="PTHR45641:SF1">
    <property type="entry name" value="AAA+ ATPASE DOMAIN-CONTAINING PROTEIN"/>
    <property type="match status" value="1"/>
</dbReference>
<dbReference type="Gene3D" id="2.40.50.100">
    <property type="match status" value="1"/>
</dbReference>
<dbReference type="Pfam" id="PF00364">
    <property type="entry name" value="Biotin_lipoyl"/>
    <property type="match status" value="1"/>
</dbReference>
<dbReference type="Pfam" id="PF01129">
    <property type="entry name" value="ART"/>
    <property type="match status" value="1"/>
</dbReference>
<dbReference type="InterPro" id="IPR019734">
    <property type="entry name" value="TPR_rpt"/>
</dbReference>
<dbReference type="InterPro" id="IPR036625">
    <property type="entry name" value="E3-bd_dom_sf"/>
</dbReference>
<evidence type="ECO:0000259" key="15">
    <source>
        <dbReference type="PROSITE" id="PS51826"/>
    </source>
</evidence>
<dbReference type="InterPro" id="IPR011990">
    <property type="entry name" value="TPR-like_helical_dom_sf"/>
</dbReference>
<feature type="region of interest" description="Disordered" evidence="13">
    <location>
        <begin position="1074"/>
        <end position="1121"/>
    </location>
</feature>
<evidence type="ECO:0000313" key="16">
    <source>
        <dbReference type="EMBL" id="CAF0916083.1"/>
    </source>
</evidence>
<dbReference type="CDD" id="cd06849">
    <property type="entry name" value="lipoyl_domain"/>
    <property type="match status" value="1"/>
</dbReference>
<feature type="region of interest" description="Disordered" evidence="13">
    <location>
        <begin position="1156"/>
        <end position="1191"/>
    </location>
</feature>
<evidence type="ECO:0000256" key="10">
    <source>
        <dbReference type="ARBA" id="ARBA00047597"/>
    </source>
</evidence>
<organism evidence="17 18">
    <name type="scientific">Adineta steineri</name>
    <dbReference type="NCBI Taxonomy" id="433720"/>
    <lineage>
        <taxon>Eukaryota</taxon>
        <taxon>Metazoa</taxon>
        <taxon>Spiralia</taxon>
        <taxon>Gnathifera</taxon>
        <taxon>Rotifera</taxon>
        <taxon>Eurotatoria</taxon>
        <taxon>Bdelloidea</taxon>
        <taxon>Adinetida</taxon>
        <taxon>Adinetidae</taxon>
        <taxon>Adineta</taxon>
    </lineage>
</organism>
<feature type="repeat" description="TPR" evidence="11">
    <location>
        <begin position="865"/>
        <end position="898"/>
    </location>
</feature>
<proteinExistence type="inferred from homology"/>
<dbReference type="InterPro" id="IPR004167">
    <property type="entry name" value="PSBD"/>
</dbReference>
<feature type="repeat" description="TPR" evidence="11">
    <location>
        <begin position="697"/>
        <end position="730"/>
    </location>
</feature>
<keyword evidence="12" id="KW-0520">NAD</keyword>
<dbReference type="GO" id="GO:0106274">
    <property type="term" value="F:NAD+-protein-arginine ADP-ribosyltransferase activity"/>
    <property type="evidence" value="ECO:0007669"/>
    <property type="project" value="UniProtKB-EC"/>
</dbReference>
<feature type="repeat" description="TPR" evidence="11">
    <location>
        <begin position="487"/>
        <end position="520"/>
    </location>
</feature>
<feature type="repeat" description="TPR" evidence="11">
    <location>
        <begin position="613"/>
        <end position="646"/>
    </location>
</feature>
<evidence type="ECO:0000256" key="6">
    <source>
        <dbReference type="ARBA" id="ARBA00022737"/>
    </source>
</evidence>
<dbReference type="SUPFAM" id="SSF81901">
    <property type="entry name" value="HCP-like"/>
    <property type="match status" value="1"/>
</dbReference>
<dbReference type="GO" id="GO:0016746">
    <property type="term" value="F:acyltransferase activity"/>
    <property type="evidence" value="ECO:0007669"/>
    <property type="project" value="InterPro"/>
</dbReference>
<reference evidence="17" key="1">
    <citation type="submission" date="2021-02" db="EMBL/GenBank/DDBJ databases">
        <authorList>
            <person name="Nowell W R."/>
        </authorList>
    </citation>
    <scope>NUCLEOTIDE SEQUENCE</scope>
</reference>
<dbReference type="Proteomes" id="UP000663845">
    <property type="component" value="Unassembled WGS sequence"/>
</dbReference>
<evidence type="ECO:0000256" key="7">
    <source>
        <dbReference type="ARBA" id="ARBA00022803"/>
    </source>
</evidence>
<evidence type="ECO:0000256" key="12">
    <source>
        <dbReference type="RuleBase" id="RU361228"/>
    </source>
</evidence>